<dbReference type="InterPro" id="IPR011234">
    <property type="entry name" value="Fumarylacetoacetase-like_C"/>
</dbReference>
<feature type="binding site" evidence="12">
    <location>
        <position position="256"/>
    </location>
    <ligand>
        <name>substrate</name>
    </ligand>
</feature>
<protein>
    <recommendedName>
        <fullName evidence="4">fumarylacetoacetase</fullName>
        <ecNumber evidence="4">3.7.1.2</ecNumber>
    </recommendedName>
</protein>
<feature type="binding site" evidence="13">
    <location>
        <position position="245"/>
    </location>
    <ligand>
        <name>Ca(2+)</name>
        <dbReference type="ChEBI" id="CHEBI:29108"/>
    </ligand>
</feature>
<dbReference type="SUPFAM" id="SSF56529">
    <property type="entry name" value="FAH"/>
    <property type="match status" value="1"/>
</dbReference>
<evidence type="ECO:0000313" key="18">
    <source>
        <dbReference type="Proteomes" id="UP000289465"/>
    </source>
</evidence>
<feature type="binding site" evidence="13">
    <location>
        <position position="139"/>
    </location>
    <ligand>
        <name>Ca(2+)</name>
        <dbReference type="ChEBI" id="CHEBI:29108"/>
    </ligand>
</feature>
<dbReference type="GO" id="GO:0004334">
    <property type="term" value="F:fumarylacetoacetase activity"/>
    <property type="evidence" value="ECO:0007669"/>
    <property type="project" value="UniProtKB-EC"/>
</dbReference>
<organism evidence="16 18">
    <name type="scientific">Achromobacter veterisilvae</name>
    <dbReference type="NCBI Taxonomy" id="2069367"/>
    <lineage>
        <taxon>Bacteria</taxon>
        <taxon>Pseudomonadati</taxon>
        <taxon>Pseudomonadota</taxon>
        <taxon>Betaproteobacteria</taxon>
        <taxon>Burkholderiales</taxon>
        <taxon>Alcaligenaceae</taxon>
        <taxon>Achromobacter</taxon>
    </lineage>
</organism>
<dbReference type="GO" id="GO:1902000">
    <property type="term" value="P:homogentisate catabolic process"/>
    <property type="evidence" value="ECO:0007669"/>
    <property type="project" value="TreeGrafter"/>
</dbReference>
<dbReference type="InterPro" id="IPR036462">
    <property type="entry name" value="Fumarylacetoacetase_N_sf"/>
</dbReference>
<feature type="binding site" evidence="12">
    <location>
        <position position="371"/>
    </location>
    <ligand>
        <name>substrate</name>
    </ligand>
</feature>
<dbReference type="EMBL" id="UFQC01000041">
    <property type="protein sequence ID" value="SSW72728.1"/>
    <property type="molecule type" value="Genomic_DNA"/>
</dbReference>
<dbReference type="EC" id="3.7.1.2" evidence="4"/>
<comment type="cofactor">
    <cofactor evidence="1 13">
        <name>Ca(2+)</name>
        <dbReference type="ChEBI" id="CHEBI:29108"/>
    </cofactor>
</comment>
<dbReference type="GO" id="GO:0006559">
    <property type="term" value="P:L-phenylalanine catabolic process"/>
    <property type="evidence" value="ECO:0007669"/>
    <property type="project" value="UniProtKB-UniPathway"/>
</dbReference>
<dbReference type="Pfam" id="PF09298">
    <property type="entry name" value="FAA_hydrolase_N"/>
    <property type="match status" value="1"/>
</dbReference>
<proteinExistence type="predicted"/>
<feature type="binding site" evidence="13">
    <location>
        <position position="245"/>
    </location>
    <ligand>
        <name>Mg(2+)</name>
        <dbReference type="ChEBI" id="CHEBI:18420"/>
    </ligand>
</feature>
<feature type="domain" description="Fumarylacetoacetase N-terminal" evidence="15">
    <location>
        <begin position="30"/>
        <end position="126"/>
    </location>
</feature>
<dbReference type="AlphaFoldDB" id="A0A446CXX6"/>
<feature type="binding site" evidence="13">
    <location>
        <position position="213"/>
    </location>
    <ligand>
        <name>Ca(2+)</name>
        <dbReference type="ChEBI" id="CHEBI:29108"/>
    </ligand>
</feature>
<dbReference type="EMBL" id="CP148753">
    <property type="protein sequence ID" value="WXR73874.1"/>
    <property type="molecule type" value="Genomic_DNA"/>
</dbReference>
<dbReference type="InterPro" id="IPR005959">
    <property type="entry name" value="Fumarylacetoacetase"/>
</dbReference>
<evidence type="ECO:0000256" key="3">
    <source>
        <dbReference type="ARBA" id="ARBA00004782"/>
    </source>
</evidence>
<evidence type="ECO:0000256" key="5">
    <source>
        <dbReference type="ARBA" id="ARBA00022723"/>
    </source>
</evidence>
<dbReference type="RefSeq" id="WP_129245354.1">
    <property type="nucleotide sequence ID" value="NZ_CP148753.1"/>
</dbReference>
<dbReference type="PANTHER" id="PTHR43069:SF2">
    <property type="entry name" value="FUMARYLACETOACETASE"/>
    <property type="match status" value="1"/>
</dbReference>
<sequence length="439" mass="47355">MTPSINETHDPSLKSWVASANTGASDFPVQNLPYASFRRKGASEPFRVGVAIGDQILDLAALAAKQPFEGLAAEALAACAADSLNGLMALGQAHWSALRLALSRALREGAALRDTIAPLLAAQADAEYATPARIGDYTDFYISVHHATAVGKQFRPDNPLLPNYKWVPIGYHGRASSIGVDQKFPRPVGQTRPANEGEAPQFGPCARLDYELELGIFVGTGNAQGDRIALADAESHVFGLCILNDWSARDIQAWEYQPLGPFLAKNFASTISPWVVTLEALEPFRTQWNRGPSEPQPMPYLASDANRAKGAFDVQMEVLLTTEKSRAEKQPPAFLSRSNFRDAYWNVAQLITHHTVNGCNLQPGDMLGTGTLSGPQASEAGSLLELSNGGKSPIELPWGEKRTFLQDGDQVIMRAECVKAGYPRIGFGESSGTVLPARV</sequence>
<feature type="binding site" evidence="13">
    <location>
        <position position="265"/>
    </location>
    <ligand>
        <name>Mg(2+)</name>
        <dbReference type="ChEBI" id="CHEBI:18420"/>
    </ligand>
</feature>
<dbReference type="OrthoDB" id="3766879at2"/>
<feature type="binding site" evidence="12">
    <location>
        <position position="155"/>
    </location>
    <ligand>
        <name>substrate</name>
    </ligand>
</feature>
<dbReference type="Gene3D" id="2.30.30.230">
    <property type="entry name" value="Fumarylacetoacetase, N-terminal domain"/>
    <property type="match status" value="1"/>
</dbReference>
<evidence type="ECO:0000256" key="1">
    <source>
        <dbReference type="ARBA" id="ARBA00001913"/>
    </source>
</evidence>
<gene>
    <name evidence="17" type="primary">fahA</name>
    <name evidence="16" type="ORF">AVE30378_05297</name>
    <name evidence="17" type="ORF">WHX56_30355</name>
</gene>
<dbReference type="Gene3D" id="3.90.850.10">
    <property type="entry name" value="Fumarylacetoacetase-like, C-terminal domain"/>
    <property type="match status" value="1"/>
</dbReference>
<evidence type="ECO:0000256" key="11">
    <source>
        <dbReference type="PIRSR" id="PIRSR605959-1"/>
    </source>
</evidence>
<dbReference type="PANTHER" id="PTHR43069">
    <property type="entry name" value="FUMARYLACETOACETASE"/>
    <property type="match status" value="1"/>
</dbReference>
<reference evidence="17 19" key="2">
    <citation type="submission" date="2024-03" db="EMBL/GenBank/DDBJ databases">
        <title>Reference genomes for the five species model microbial community.</title>
        <authorList>
            <person name="Padfield D."/>
        </authorList>
    </citation>
    <scope>NUCLEOTIDE SEQUENCE [LARGE SCALE GENOMIC DNA]</scope>
    <source>
        <strain evidence="17 19">AB1</strain>
    </source>
</reference>
<feature type="domain" description="Fumarylacetoacetase-like C-terminal" evidence="14">
    <location>
        <begin position="141"/>
        <end position="415"/>
    </location>
</feature>
<evidence type="ECO:0000256" key="10">
    <source>
        <dbReference type="ARBA" id="ARBA00023232"/>
    </source>
</evidence>
<dbReference type="SUPFAM" id="SSF63433">
    <property type="entry name" value="Fumarylacetoacetate hydrolase, FAH, N-terminal domain"/>
    <property type="match status" value="1"/>
</dbReference>
<reference evidence="16 18" key="1">
    <citation type="submission" date="2018-07" db="EMBL/GenBank/DDBJ databases">
        <authorList>
            <person name="Peeters C."/>
        </authorList>
    </citation>
    <scope>NUCLEOTIDE SEQUENCE [LARGE SCALE GENOMIC DNA]</scope>
    <source>
        <strain evidence="16 18">LMG 30378</strain>
    </source>
</reference>
<keyword evidence="6 17" id="KW-0378">Hydrolase</keyword>
<evidence type="ECO:0000256" key="7">
    <source>
        <dbReference type="ARBA" id="ARBA00022837"/>
    </source>
</evidence>
<evidence type="ECO:0000256" key="13">
    <source>
        <dbReference type="PIRSR" id="PIRSR605959-3"/>
    </source>
</evidence>
<name>A0A446CXX6_9BURK</name>
<keyword evidence="9" id="KW-0828">Tyrosine catabolism</keyword>
<comment type="pathway">
    <text evidence="3">Amino-acid degradation; L-phenylalanine degradation; acetoacetate and fumarate from L-phenylalanine: step 6/6.</text>
</comment>
<keyword evidence="5 13" id="KW-0479">Metal-binding</keyword>
<dbReference type="UniPathway" id="UPA00139">
    <property type="reaction ID" value="UER00341"/>
</dbReference>
<keyword evidence="19" id="KW-1185">Reference proteome</keyword>
<dbReference type="InterPro" id="IPR015377">
    <property type="entry name" value="Fumarylacetoacetase_N"/>
</dbReference>
<evidence type="ECO:0000256" key="4">
    <source>
        <dbReference type="ARBA" id="ARBA00012094"/>
    </source>
</evidence>
<accession>A0A446CXX6</accession>
<evidence type="ECO:0000313" key="19">
    <source>
        <dbReference type="Proteomes" id="UP001456224"/>
    </source>
</evidence>
<keyword evidence="8 13" id="KW-0460">Magnesium</keyword>
<evidence type="ECO:0000256" key="8">
    <source>
        <dbReference type="ARBA" id="ARBA00022842"/>
    </source>
</evidence>
<evidence type="ECO:0000256" key="9">
    <source>
        <dbReference type="ARBA" id="ARBA00022878"/>
    </source>
</evidence>
<dbReference type="InterPro" id="IPR036663">
    <property type="entry name" value="Fumarylacetoacetase_C_sf"/>
</dbReference>
<comment type="cofactor">
    <cofactor evidence="2 13">
        <name>Mg(2+)</name>
        <dbReference type="ChEBI" id="CHEBI:18420"/>
    </cofactor>
</comment>
<feature type="binding site" evidence="12">
    <location>
        <position position="141"/>
    </location>
    <ligand>
        <name>substrate</name>
    </ligand>
</feature>
<feature type="active site" description="Proton acceptor" evidence="11">
    <location>
        <position position="146"/>
    </location>
</feature>
<dbReference type="Proteomes" id="UP000289465">
    <property type="component" value="Unassembled WGS sequence"/>
</dbReference>
<evidence type="ECO:0000256" key="2">
    <source>
        <dbReference type="ARBA" id="ARBA00001946"/>
    </source>
</evidence>
<keyword evidence="10" id="KW-0585">Phenylalanine catabolism</keyword>
<dbReference type="GO" id="GO:0046872">
    <property type="term" value="F:metal ion binding"/>
    <property type="evidence" value="ECO:0007669"/>
    <property type="project" value="UniProtKB-KW"/>
</dbReference>
<evidence type="ECO:0000259" key="15">
    <source>
        <dbReference type="Pfam" id="PF09298"/>
    </source>
</evidence>
<evidence type="ECO:0000259" key="14">
    <source>
        <dbReference type="Pfam" id="PF01557"/>
    </source>
</evidence>
<evidence type="ECO:0000256" key="6">
    <source>
        <dbReference type="ARBA" id="ARBA00022801"/>
    </source>
</evidence>
<feature type="binding site" evidence="13">
    <location>
        <position position="269"/>
    </location>
    <ligand>
        <name>Mg(2+)</name>
        <dbReference type="ChEBI" id="CHEBI:18420"/>
    </ligand>
</feature>
<evidence type="ECO:0000256" key="12">
    <source>
        <dbReference type="PIRSR" id="PIRSR605959-2"/>
    </source>
</evidence>
<feature type="binding site" evidence="12">
    <location>
        <position position="252"/>
    </location>
    <ligand>
        <name>substrate</name>
    </ligand>
</feature>
<feature type="binding site" evidence="13">
    <location>
        <position position="211"/>
    </location>
    <ligand>
        <name>Ca(2+)</name>
        <dbReference type="ChEBI" id="CHEBI:29108"/>
    </ligand>
</feature>
<dbReference type="NCBIfam" id="TIGR01266">
    <property type="entry name" value="fum_ac_acetase"/>
    <property type="match status" value="1"/>
</dbReference>
<evidence type="ECO:0000313" key="17">
    <source>
        <dbReference type="EMBL" id="WXR73874.1"/>
    </source>
</evidence>
<dbReference type="Proteomes" id="UP001456224">
    <property type="component" value="Chromosome"/>
</dbReference>
<evidence type="ECO:0000313" key="16">
    <source>
        <dbReference type="EMBL" id="SSW72728.1"/>
    </source>
</evidence>
<keyword evidence="7 13" id="KW-0106">Calcium</keyword>
<dbReference type="Pfam" id="PF01557">
    <property type="entry name" value="FAA_hydrolase"/>
    <property type="match status" value="1"/>
</dbReference>
<dbReference type="GO" id="GO:0006572">
    <property type="term" value="P:L-tyrosine catabolic process"/>
    <property type="evidence" value="ECO:0007669"/>
    <property type="project" value="UniProtKB-KW"/>
</dbReference>